<comment type="caution">
    <text evidence="2">The sequence shown here is derived from an EMBL/GenBank/DDBJ whole genome shotgun (WGS) entry which is preliminary data.</text>
</comment>
<gene>
    <name evidence="2" type="ORF">MU846_13235</name>
</gene>
<dbReference type="RefSeq" id="WP_246953514.1">
    <property type="nucleotide sequence ID" value="NZ_JALKII010000011.1"/>
</dbReference>
<dbReference type="InterPro" id="IPR008621">
    <property type="entry name" value="Cbb3-typ_cyt_oxidase_comp"/>
</dbReference>
<reference evidence="2" key="1">
    <citation type="submission" date="2022-04" db="EMBL/GenBank/DDBJ databases">
        <title>Alcanivorax sp. CY1518 draft genome sequence.</title>
        <authorList>
            <person name="Zhao G."/>
            <person name="An M."/>
        </authorList>
    </citation>
    <scope>NUCLEOTIDE SEQUENCE</scope>
    <source>
        <strain evidence="2">CY1518</strain>
    </source>
</reference>
<organism evidence="2 3">
    <name type="scientific">Alcanivorax quisquiliarum</name>
    <dbReference type="NCBI Taxonomy" id="2933565"/>
    <lineage>
        <taxon>Bacteria</taxon>
        <taxon>Pseudomonadati</taxon>
        <taxon>Pseudomonadota</taxon>
        <taxon>Gammaproteobacteria</taxon>
        <taxon>Oceanospirillales</taxon>
        <taxon>Alcanivoracaceae</taxon>
        <taxon>Alcanivorax</taxon>
    </lineage>
</organism>
<keyword evidence="1" id="KW-0472">Membrane</keyword>
<evidence type="ECO:0000313" key="3">
    <source>
        <dbReference type="Proteomes" id="UP001165524"/>
    </source>
</evidence>
<evidence type="ECO:0000256" key="1">
    <source>
        <dbReference type="SAM" id="Phobius"/>
    </source>
</evidence>
<dbReference type="Proteomes" id="UP001165524">
    <property type="component" value="Unassembled WGS sequence"/>
</dbReference>
<sequence>MSYHAVVTVVFFITFIAMAAWVFRPGRKQHYQSLAMTAIEDELDHQETER</sequence>
<name>A0ABT0EA07_9GAMM</name>
<protein>
    <submittedName>
        <fullName evidence="2">Cbb3-type cytochrome c oxidase subunit 3</fullName>
    </submittedName>
</protein>
<evidence type="ECO:0000313" key="2">
    <source>
        <dbReference type="EMBL" id="MCK0538672.1"/>
    </source>
</evidence>
<keyword evidence="3" id="KW-1185">Reference proteome</keyword>
<keyword evidence="1" id="KW-1133">Transmembrane helix</keyword>
<keyword evidence="1" id="KW-0812">Transmembrane</keyword>
<proteinExistence type="predicted"/>
<dbReference type="EMBL" id="JALKII010000011">
    <property type="protein sequence ID" value="MCK0538672.1"/>
    <property type="molecule type" value="Genomic_DNA"/>
</dbReference>
<dbReference type="Pfam" id="PF05545">
    <property type="entry name" value="FixQ"/>
    <property type="match status" value="1"/>
</dbReference>
<accession>A0ABT0EA07</accession>
<feature type="transmembrane region" description="Helical" evidence="1">
    <location>
        <begin position="6"/>
        <end position="23"/>
    </location>
</feature>